<gene>
    <name evidence="1" type="ORF">OHA22_09660</name>
</gene>
<protein>
    <recommendedName>
        <fullName evidence="2">Secreted protein</fullName>
    </recommendedName>
</protein>
<reference evidence="1" key="1">
    <citation type="submission" date="2022-10" db="EMBL/GenBank/DDBJ databases">
        <title>The complete genomes of actinobacterial strains from the NBC collection.</title>
        <authorList>
            <person name="Joergensen T.S."/>
            <person name="Alvarez Arevalo M."/>
            <person name="Sterndorff E.B."/>
            <person name="Faurdal D."/>
            <person name="Vuksanovic O."/>
            <person name="Mourched A.-S."/>
            <person name="Charusanti P."/>
            <person name="Shaw S."/>
            <person name="Blin K."/>
            <person name="Weber T."/>
        </authorList>
    </citation>
    <scope>NUCLEOTIDE SEQUENCE</scope>
    <source>
        <strain evidence="1">NBC_00093</strain>
    </source>
</reference>
<dbReference type="AlphaFoldDB" id="A0AAU1ZWD7"/>
<sequence>MPSNRRRGRRIATVATAVAAVTLTAGLLTGCEDLDNSLGCVSNADSISDSIKAIHEAGWDAVKDPSKTDDSIDTIDKNLDKINKDTDDSKVDKAVDDLDKAIDDYNKSILNGDTSPDSSKIDAAADRLKDVCTS</sequence>
<dbReference type="EMBL" id="CP108222">
    <property type="protein sequence ID" value="WTT15771.1"/>
    <property type="molecule type" value="Genomic_DNA"/>
</dbReference>
<organism evidence="1">
    <name type="scientific">Streptomyces sp. NBC_00093</name>
    <dbReference type="NCBI Taxonomy" id="2975649"/>
    <lineage>
        <taxon>Bacteria</taxon>
        <taxon>Bacillati</taxon>
        <taxon>Actinomycetota</taxon>
        <taxon>Actinomycetes</taxon>
        <taxon>Kitasatosporales</taxon>
        <taxon>Streptomycetaceae</taxon>
        <taxon>Streptomyces</taxon>
    </lineage>
</organism>
<evidence type="ECO:0008006" key="2">
    <source>
        <dbReference type="Google" id="ProtNLM"/>
    </source>
</evidence>
<dbReference type="PROSITE" id="PS51257">
    <property type="entry name" value="PROKAR_LIPOPROTEIN"/>
    <property type="match status" value="1"/>
</dbReference>
<name>A0AAU1ZWD7_9ACTN</name>
<evidence type="ECO:0000313" key="1">
    <source>
        <dbReference type="EMBL" id="WTT15771.1"/>
    </source>
</evidence>
<accession>A0AAU1ZWD7</accession>
<proteinExistence type="predicted"/>